<dbReference type="SMART" id="SM00195">
    <property type="entry name" value="DSPc"/>
    <property type="match status" value="1"/>
</dbReference>
<feature type="compositionally biased region" description="Pro residues" evidence="5">
    <location>
        <begin position="409"/>
        <end position="421"/>
    </location>
</feature>
<dbReference type="AlphaFoldDB" id="K5X538"/>
<dbReference type="InterPro" id="IPR000340">
    <property type="entry name" value="Dual-sp_phosphatase_cat-dom"/>
</dbReference>
<sequence>MDDFWGMNEVILNLWLGDLPSAQNTKKLRENNIHSVLSAMRGKVIIEETFNRLQISIDDTENEDILKHLVVAITFIQAELDKGRGVLVHCVAGISRSTSVVVAYLMYSRGLGPEDALSLIRKARPQVEPNDNFLAQLQVFHKASCRVSMHDKTTRMFYLERMVKGILSEPTWRRKFPNRSQPPSALTDGEPVDTEVVTAPIVIPRKVVSAGSNEPLRRIRCKMCRQVLATRENLQDHGQLSTPSPSVAYSPIVSTPATFPSLSDAEHPVGVLDHPDEMKHTVDSSVIDEAEELGRQLSEKVTLGESQEKRESSSEEPELNRDISKDADAKKQEKDIPIGVAPTETSPSPQPTLTQAVSAAPSSRPPVSRPTRRPVSMSSVPSTAAERSAQQYSDPALAGLRPELHVAPSPSPSLLSPPPASPKAGAPPSSPILVDPKCSGYFVEPLKWMDSFLDKGEFSGKIICPNKKCNAKLGNYDWAGLCCGCKGLWVVPGFCISRSKVDEVA</sequence>
<feature type="compositionally biased region" description="Low complexity" evidence="5">
    <location>
        <begin position="373"/>
        <end position="382"/>
    </location>
</feature>
<dbReference type="FunCoup" id="K5X538">
    <property type="interactions" value="532"/>
</dbReference>
<gene>
    <name evidence="8" type="ORF">PHACADRAFT_139436</name>
</gene>
<dbReference type="PANTHER" id="PTHR45848">
    <property type="entry name" value="DUAL SPECIFICITY PROTEIN PHOSPHATASE 12 FAMILY MEMBER"/>
    <property type="match status" value="1"/>
</dbReference>
<dbReference type="PROSITE" id="PS00383">
    <property type="entry name" value="TYR_PHOSPHATASE_1"/>
    <property type="match status" value="1"/>
</dbReference>
<dbReference type="InterPro" id="IPR020422">
    <property type="entry name" value="TYR_PHOSPHATASE_DUAL_dom"/>
</dbReference>
<dbReference type="EC" id="3.1.3.48" evidence="2"/>
<dbReference type="GeneID" id="18908456"/>
<dbReference type="InterPro" id="IPR016130">
    <property type="entry name" value="Tyr_Pase_AS"/>
</dbReference>
<dbReference type="GO" id="GO:0008138">
    <property type="term" value="F:protein tyrosine/serine/threonine phosphatase activity"/>
    <property type="evidence" value="ECO:0007669"/>
    <property type="project" value="TreeGrafter"/>
</dbReference>
<dbReference type="RefSeq" id="XP_007393290.1">
    <property type="nucleotide sequence ID" value="XM_007393228.1"/>
</dbReference>
<accession>K5X538</accession>
<dbReference type="EMBL" id="JH930470">
    <property type="protein sequence ID" value="EKM57957.1"/>
    <property type="molecule type" value="Genomic_DNA"/>
</dbReference>
<protein>
    <recommendedName>
        <fullName evidence="2">protein-tyrosine-phosphatase</fullName>
        <ecNumber evidence="2">3.1.3.48</ecNumber>
    </recommendedName>
</protein>
<name>K5X538_PHACS</name>
<evidence type="ECO:0000313" key="8">
    <source>
        <dbReference type="EMBL" id="EKM57957.1"/>
    </source>
</evidence>
<keyword evidence="4" id="KW-0904">Protein phosphatase</keyword>
<evidence type="ECO:0000256" key="1">
    <source>
        <dbReference type="ARBA" id="ARBA00008601"/>
    </source>
</evidence>
<dbReference type="Gene3D" id="3.90.190.10">
    <property type="entry name" value="Protein tyrosine phosphatase superfamily"/>
    <property type="match status" value="1"/>
</dbReference>
<dbReference type="PROSITE" id="PS50054">
    <property type="entry name" value="TYR_PHOSPHATASE_DUAL"/>
    <property type="match status" value="1"/>
</dbReference>
<reference evidence="8 9" key="1">
    <citation type="journal article" date="2012" name="BMC Genomics">
        <title>Comparative genomics of the white-rot fungi, Phanerochaete carnosa and P. chrysosporium, to elucidate the genetic basis of the distinct wood types they colonize.</title>
        <authorList>
            <person name="Suzuki H."/>
            <person name="MacDonald J."/>
            <person name="Syed K."/>
            <person name="Salamov A."/>
            <person name="Hori C."/>
            <person name="Aerts A."/>
            <person name="Henrissat B."/>
            <person name="Wiebenga A."/>
            <person name="vanKuyk P.A."/>
            <person name="Barry K."/>
            <person name="Lindquist E."/>
            <person name="LaButti K."/>
            <person name="Lapidus A."/>
            <person name="Lucas S."/>
            <person name="Coutinho P."/>
            <person name="Gong Y."/>
            <person name="Samejima M."/>
            <person name="Mahadevan R."/>
            <person name="Abou-Zaid M."/>
            <person name="de Vries R.P."/>
            <person name="Igarashi K."/>
            <person name="Yadav J.S."/>
            <person name="Grigoriev I.V."/>
            <person name="Master E.R."/>
        </authorList>
    </citation>
    <scope>NUCLEOTIDE SEQUENCE [LARGE SCALE GENOMIC DNA]</scope>
    <source>
        <strain evidence="8 9">HHB-10118-sp</strain>
    </source>
</reference>
<evidence type="ECO:0000256" key="5">
    <source>
        <dbReference type="SAM" id="MobiDB-lite"/>
    </source>
</evidence>
<dbReference type="Pfam" id="PF00782">
    <property type="entry name" value="DSPc"/>
    <property type="match status" value="1"/>
</dbReference>
<dbReference type="PROSITE" id="PS50056">
    <property type="entry name" value="TYR_PHOSPHATASE_2"/>
    <property type="match status" value="1"/>
</dbReference>
<evidence type="ECO:0000313" key="9">
    <source>
        <dbReference type="Proteomes" id="UP000008370"/>
    </source>
</evidence>
<keyword evidence="3" id="KW-0378">Hydrolase</keyword>
<keyword evidence="9" id="KW-1185">Reference proteome</keyword>
<feature type="compositionally biased region" description="Basic and acidic residues" evidence="5">
    <location>
        <begin position="306"/>
        <end position="336"/>
    </location>
</feature>
<dbReference type="OrthoDB" id="2017893at2759"/>
<evidence type="ECO:0000259" key="7">
    <source>
        <dbReference type="PROSITE" id="PS50056"/>
    </source>
</evidence>
<feature type="domain" description="Tyrosine-protein phosphatase" evidence="6">
    <location>
        <begin position="6"/>
        <end position="146"/>
    </location>
</feature>
<evidence type="ECO:0000259" key="6">
    <source>
        <dbReference type="PROSITE" id="PS50054"/>
    </source>
</evidence>
<dbReference type="GO" id="GO:0005634">
    <property type="term" value="C:nucleus"/>
    <property type="evidence" value="ECO:0007669"/>
    <property type="project" value="TreeGrafter"/>
</dbReference>
<dbReference type="PANTHER" id="PTHR45848:SF4">
    <property type="entry name" value="DUAL SPECIFICITY PROTEIN PHOSPHATASE 12"/>
    <property type="match status" value="1"/>
</dbReference>
<comment type="similarity">
    <text evidence="1">Belongs to the protein-tyrosine phosphatase family. Non-receptor class dual specificity subfamily.</text>
</comment>
<dbReference type="InterPro" id="IPR029021">
    <property type="entry name" value="Prot-tyrosine_phosphatase-like"/>
</dbReference>
<evidence type="ECO:0000256" key="3">
    <source>
        <dbReference type="ARBA" id="ARBA00022801"/>
    </source>
</evidence>
<dbReference type="FunFam" id="3.90.190.10:FF:000157">
    <property type="entry name" value="Protein-tyrosine phosphatase"/>
    <property type="match status" value="1"/>
</dbReference>
<dbReference type="KEGG" id="pco:PHACADRAFT_139436"/>
<dbReference type="CDD" id="cd14498">
    <property type="entry name" value="DSP"/>
    <property type="match status" value="1"/>
</dbReference>
<feature type="domain" description="Tyrosine specific protein phosphatases" evidence="7">
    <location>
        <begin position="67"/>
        <end position="125"/>
    </location>
</feature>
<dbReference type="STRING" id="650164.K5X538"/>
<dbReference type="HOGENOM" id="CLU_023312_4_0_1"/>
<evidence type="ECO:0000256" key="4">
    <source>
        <dbReference type="ARBA" id="ARBA00022912"/>
    </source>
</evidence>
<dbReference type="InterPro" id="IPR000387">
    <property type="entry name" value="Tyr_Pase_dom"/>
</dbReference>
<feature type="region of interest" description="Disordered" evidence="5">
    <location>
        <begin position="297"/>
        <end position="431"/>
    </location>
</feature>
<dbReference type="GO" id="GO:0004725">
    <property type="term" value="F:protein tyrosine phosphatase activity"/>
    <property type="evidence" value="ECO:0007669"/>
    <property type="project" value="UniProtKB-EC"/>
</dbReference>
<proteinExistence type="inferred from homology"/>
<feature type="compositionally biased region" description="Polar residues" evidence="5">
    <location>
        <begin position="343"/>
        <end position="355"/>
    </location>
</feature>
<organism evidence="8 9">
    <name type="scientific">Phanerochaete carnosa (strain HHB-10118-sp)</name>
    <name type="common">White-rot fungus</name>
    <name type="synonym">Peniophora carnosa</name>
    <dbReference type="NCBI Taxonomy" id="650164"/>
    <lineage>
        <taxon>Eukaryota</taxon>
        <taxon>Fungi</taxon>
        <taxon>Dikarya</taxon>
        <taxon>Basidiomycota</taxon>
        <taxon>Agaricomycotina</taxon>
        <taxon>Agaricomycetes</taxon>
        <taxon>Polyporales</taxon>
        <taxon>Phanerochaetaceae</taxon>
        <taxon>Phanerochaete</taxon>
    </lineage>
</organism>
<dbReference type="SUPFAM" id="SSF52799">
    <property type="entry name" value="(Phosphotyrosine protein) phosphatases II"/>
    <property type="match status" value="1"/>
</dbReference>
<dbReference type="InParanoid" id="K5X538"/>
<dbReference type="Proteomes" id="UP000008370">
    <property type="component" value="Unassembled WGS sequence"/>
</dbReference>
<evidence type="ECO:0000256" key="2">
    <source>
        <dbReference type="ARBA" id="ARBA00013064"/>
    </source>
</evidence>